<reference evidence="2" key="4">
    <citation type="submission" date="2024-02" db="EMBL/GenBank/DDBJ databases">
        <title>Comparative genomics of Cryptococcus and Kwoniella reveals pathogenesis evolution and contrasting modes of karyotype evolution via chromosome fusion or intercentromeric recombination.</title>
        <authorList>
            <person name="Coelho M.A."/>
            <person name="David-Palma M."/>
            <person name="Shea T."/>
            <person name="Bowers K."/>
            <person name="McGinley-Smith S."/>
            <person name="Mohammad A.W."/>
            <person name="Gnirke A."/>
            <person name="Yurkov A.M."/>
            <person name="Nowrousian M."/>
            <person name="Sun S."/>
            <person name="Cuomo C.A."/>
            <person name="Heitman J."/>
        </authorList>
    </citation>
    <scope>NUCLEOTIDE SEQUENCE</scope>
    <source>
        <strain evidence="2">CBS 10737</strain>
    </source>
</reference>
<dbReference type="Proteomes" id="UP000094020">
    <property type="component" value="Chromosome 6"/>
</dbReference>
<evidence type="ECO:0000313" key="1">
    <source>
        <dbReference type="EMBL" id="OCF51364.1"/>
    </source>
</evidence>
<dbReference type="RefSeq" id="XP_019012583.1">
    <property type="nucleotide sequence ID" value="XM_019153843.1"/>
</dbReference>
<reference evidence="2" key="2">
    <citation type="submission" date="2013-07" db="EMBL/GenBank/DDBJ databases">
        <authorList>
            <consortium name="The Broad Institute Genome Sequencing Platform"/>
            <person name="Cuomo C."/>
            <person name="Litvintseva A."/>
            <person name="Chen Y."/>
            <person name="Heitman J."/>
            <person name="Sun S."/>
            <person name="Springer D."/>
            <person name="Dromer F."/>
            <person name="Young S.K."/>
            <person name="Zeng Q."/>
            <person name="Gargeya S."/>
            <person name="Fitzgerald M."/>
            <person name="Abouelleil A."/>
            <person name="Alvarado L."/>
            <person name="Berlin A.M."/>
            <person name="Chapman S.B."/>
            <person name="Dewar J."/>
            <person name="Goldberg J."/>
            <person name="Griggs A."/>
            <person name="Gujja S."/>
            <person name="Hansen M."/>
            <person name="Howarth C."/>
            <person name="Imamovic A."/>
            <person name="Larimer J."/>
            <person name="McCowan C."/>
            <person name="Murphy C."/>
            <person name="Pearson M."/>
            <person name="Priest M."/>
            <person name="Roberts A."/>
            <person name="Saif S."/>
            <person name="Shea T."/>
            <person name="Sykes S."/>
            <person name="Wortman J."/>
            <person name="Nusbaum C."/>
            <person name="Birren B."/>
        </authorList>
    </citation>
    <scope>NUCLEOTIDE SEQUENCE</scope>
    <source>
        <strain evidence="2">CBS 10737</strain>
    </source>
</reference>
<gene>
    <name evidence="1" type="ORF">I206_02078</name>
    <name evidence="2" type="ORF">I206_104545</name>
</gene>
<protein>
    <submittedName>
        <fullName evidence="1">Uncharacterized protein</fullName>
    </submittedName>
</protein>
<name>A0A1B9I790_9TREE</name>
<dbReference type="EMBL" id="KV700115">
    <property type="protein sequence ID" value="OCF51364.1"/>
    <property type="molecule type" value="Genomic_DNA"/>
</dbReference>
<dbReference type="GeneID" id="30170447"/>
<evidence type="ECO:0000313" key="2">
    <source>
        <dbReference type="EMBL" id="WWC70594.1"/>
    </source>
</evidence>
<dbReference type="KEGG" id="kpin:30170447"/>
<proteinExistence type="predicted"/>
<sequence length="327" mass="37954">MSSLNLNDLRIGLDASLQPPATTATEGSNPKLPEDILLMIFVIFTKDNFRNLKTTVRVNLFLYNQFSPRLYRFVSLCHYEVVECAQWVRGLANNRSTSDPESATALDRTRQRLLSLCQSIEYLTIKDKTVGILIAKITSSANDLFKNVRYLSLGKGFMRFLRKIDNHGKQVRQSREVVTTLGRHLRPKHLCIDTLRPYAKKNVKPPEIWKLEIMKKDWDLDSITFHNDSGLDKVLFSNVTNQTIFHSPESHKRGYRHFNPFHPIIFTLISSTGKRFDLYPSFIKIVHDEDNYQLLLSPELENNIEREHIHSVRDGRNERCVCCNRGY</sequence>
<keyword evidence="3" id="KW-1185">Reference proteome</keyword>
<dbReference type="EMBL" id="CP144524">
    <property type="protein sequence ID" value="WWC70594.1"/>
    <property type="molecule type" value="Genomic_DNA"/>
</dbReference>
<accession>A0A1B9I790</accession>
<evidence type="ECO:0000313" key="3">
    <source>
        <dbReference type="Proteomes" id="UP000094020"/>
    </source>
</evidence>
<organism evidence="1">
    <name type="scientific">Kwoniella pini CBS 10737</name>
    <dbReference type="NCBI Taxonomy" id="1296096"/>
    <lineage>
        <taxon>Eukaryota</taxon>
        <taxon>Fungi</taxon>
        <taxon>Dikarya</taxon>
        <taxon>Basidiomycota</taxon>
        <taxon>Agaricomycotina</taxon>
        <taxon>Tremellomycetes</taxon>
        <taxon>Tremellales</taxon>
        <taxon>Cryptococcaceae</taxon>
        <taxon>Kwoniella</taxon>
    </lineage>
</organism>
<reference evidence="1" key="3">
    <citation type="submission" date="2016-07" db="EMBL/GenBank/DDBJ databases">
        <title>Evolution of pathogenesis and genome organization in the Tremellales.</title>
        <authorList>
            <person name="Cuomo C."/>
            <person name="Litvintseva A."/>
            <person name="Heitman J."/>
            <person name="Chen Y."/>
            <person name="Sun S."/>
            <person name="Springer D."/>
            <person name="Dromer F."/>
            <person name="Young S."/>
            <person name="Zeng Q."/>
            <person name="Chapman S."/>
            <person name="Gujja S."/>
            <person name="Saif S."/>
            <person name="Birren B."/>
        </authorList>
    </citation>
    <scope>NUCLEOTIDE SEQUENCE</scope>
    <source>
        <strain evidence="1">CBS 10737</strain>
    </source>
</reference>
<reference evidence="1" key="1">
    <citation type="submission" date="2013-07" db="EMBL/GenBank/DDBJ databases">
        <title>The Genome Sequence of Cryptococcus pinus CBS10737.</title>
        <authorList>
            <consortium name="The Broad Institute Genome Sequencing Platform"/>
            <person name="Cuomo C."/>
            <person name="Litvintseva A."/>
            <person name="Chen Y."/>
            <person name="Heitman J."/>
            <person name="Sun S."/>
            <person name="Springer D."/>
            <person name="Dromer F."/>
            <person name="Young S.K."/>
            <person name="Zeng Q."/>
            <person name="Gargeya S."/>
            <person name="Fitzgerald M."/>
            <person name="Abouelleil A."/>
            <person name="Alvarado L."/>
            <person name="Berlin A.M."/>
            <person name="Chapman S.B."/>
            <person name="Dewar J."/>
            <person name="Goldberg J."/>
            <person name="Griggs A."/>
            <person name="Gujja S."/>
            <person name="Hansen M."/>
            <person name="Howarth C."/>
            <person name="Imamovic A."/>
            <person name="Larimer J."/>
            <person name="McCowan C."/>
            <person name="Murphy C."/>
            <person name="Pearson M."/>
            <person name="Priest M."/>
            <person name="Roberts A."/>
            <person name="Saif S."/>
            <person name="Shea T."/>
            <person name="Sykes S."/>
            <person name="Wortman J."/>
            <person name="Nusbaum C."/>
            <person name="Birren B."/>
        </authorList>
    </citation>
    <scope>NUCLEOTIDE SEQUENCE [LARGE SCALE GENOMIC DNA]</scope>
    <source>
        <strain evidence="1">CBS 10737</strain>
    </source>
</reference>
<dbReference type="AlphaFoldDB" id="A0A1B9I790"/>